<organism evidence="2 3">
    <name type="scientific">Microbacterium lacus</name>
    <dbReference type="NCBI Taxonomy" id="415217"/>
    <lineage>
        <taxon>Bacteria</taxon>
        <taxon>Bacillati</taxon>
        <taxon>Actinomycetota</taxon>
        <taxon>Actinomycetes</taxon>
        <taxon>Micrococcales</taxon>
        <taxon>Microbacteriaceae</taxon>
        <taxon>Microbacterium</taxon>
    </lineage>
</organism>
<gene>
    <name evidence="2" type="ORF">GCM10009807_00610</name>
</gene>
<evidence type="ECO:0000313" key="2">
    <source>
        <dbReference type="EMBL" id="GAA1660761.1"/>
    </source>
</evidence>
<evidence type="ECO:0000313" key="3">
    <source>
        <dbReference type="Proteomes" id="UP001500596"/>
    </source>
</evidence>
<keyword evidence="1" id="KW-0862">Zinc</keyword>
<sequence length="450" mass="47590">MDGLISLDGLLWLAGNFAASHGDARWGRYRVSALGGVVLREGVKWGATCAAVTLVLVIGGGMSSASAEVPSLASVVPVAAPSPTPEPTSTPAPVPSRNNLTGDQIIALAQTCGGLTAADPAAPGLPLPDLSQWAADAMTYFASVGQCDQLPAMVSRDAARTDPEGTVFSSPLQFIDPPCAAGTVVSFWAHYDDDLIFANPALQEAFDNGQCLRTVFFTGSDAGDGRSTYASNRELGIRRAYNSVRGQSGLWTDQTVQLRNGVTVILSRPDGDSRISLIFLELPDGGLPGSGYKNTGWESLPKLVEGDIAEMHTLDGEHTVTLDQLQSTVPELVNSYGATEVISHLPGFAEGADGDHPDHRSVGRIVAAPVDAGLINGAIVQFAQGYPVARRPVNLSGDELARKLNTFAIYAANDPVIKCKDSEGCLKVNKFGEWLKRQYLIPYAEVVREE</sequence>
<accession>A0ABN2FW08</accession>
<evidence type="ECO:0008006" key="4">
    <source>
        <dbReference type="Google" id="ProtNLM"/>
    </source>
</evidence>
<evidence type="ECO:0000256" key="1">
    <source>
        <dbReference type="ARBA" id="ARBA00022833"/>
    </source>
</evidence>
<dbReference type="InterPro" id="IPR003737">
    <property type="entry name" value="GlcNAc_PI_deacetylase-related"/>
</dbReference>
<dbReference type="SUPFAM" id="SSF102588">
    <property type="entry name" value="LmbE-like"/>
    <property type="match status" value="1"/>
</dbReference>
<dbReference type="Pfam" id="PF02585">
    <property type="entry name" value="PIG-L"/>
    <property type="match status" value="1"/>
</dbReference>
<protein>
    <recommendedName>
        <fullName evidence="4">GlcNAc-PI de-N-acetylase</fullName>
    </recommendedName>
</protein>
<comment type="caution">
    <text evidence="2">The sequence shown here is derived from an EMBL/GenBank/DDBJ whole genome shotgun (WGS) entry which is preliminary data.</text>
</comment>
<reference evidence="2 3" key="1">
    <citation type="journal article" date="2019" name="Int. J. Syst. Evol. Microbiol.">
        <title>The Global Catalogue of Microorganisms (GCM) 10K type strain sequencing project: providing services to taxonomists for standard genome sequencing and annotation.</title>
        <authorList>
            <consortium name="The Broad Institute Genomics Platform"/>
            <consortium name="The Broad Institute Genome Sequencing Center for Infectious Disease"/>
            <person name="Wu L."/>
            <person name="Ma J."/>
        </authorList>
    </citation>
    <scope>NUCLEOTIDE SEQUENCE [LARGE SCALE GENOMIC DNA]</scope>
    <source>
        <strain evidence="2 3">JCM 15575</strain>
    </source>
</reference>
<dbReference type="Gene3D" id="3.40.50.10320">
    <property type="entry name" value="LmbE-like"/>
    <property type="match status" value="1"/>
</dbReference>
<dbReference type="EMBL" id="BAAAPK010000001">
    <property type="protein sequence ID" value="GAA1660761.1"/>
    <property type="molecule type" value="Genomic_DNA"/>
</dbReference>
<name>A0ABN2FW08_9MICO</name>
<keyword evidence="3" id="KW-1185">Reference proteome</keyword>
<proteinExistence type="predicted"/>
<dbReference type="InterPro" id="IPR024078">
    <property type="entry name" value="LmbE-like_dom_sf"/>
</dbReference>
<dbReference type="Proteomes" id="UP001500596">
    <property type="component" value="Unassembled WGS sequence"/>
</dbReference>